<sequence length="221" mass="23920">MNSETPISTQSIPHSFLRFFIASATLFILLDTWKIEGLWMPALKALPILSLLIIAKIELGGTTQRFVIVALSFSALGDILLELQFAHHFIFGLGAFLIAQLVYAAGFLRYAERLNRRSLARVIPIALVTLALGRVILPASGGLAPAVLFYLLAIVAMAVAASIHRGDSALLFTGAVTFMLSDTLIAINKFIAPLPFADSAIMLTYYGAQLAILYGIRRAQA</sequence>
<dbReference type="InterPro" id="IPR012506">
    <property type="entry name" value="TMEM86B-like"/>
</dbReference>
<dbReference type="PANTHER" id="PTHR31885">
    <property type="entry name" value="GH04784P"/>
    <property type="match status" value="1"/>
</dbReference>
<keyword evidence="8" id="KW-1185">Reference proteome</keyword>
<protein>
    <submittedName>
        <fullName evidence="7">Lysoplasmalogenase</fullName>
    </submittedName>
</protein>
<organism evidence="7 8">
    <name type="scientific">Microbulbifer okhotskensis</name>
    <dbReference type="NCBI Taxonomy" id="2926617"/>
    <lineage>
        <taxon>Bacteria</taxon>
        <taxon>Pseudomonadati</taxon>
        <taxon>Pseudomonadota</taxon>
        <taxon>Gammaproteobacteria</taxon>
        <taxon>Cellvibrionales</taxon>
        <taxon>Microbulbiferaceae</taxon>
        <taxon>Microbulbifer</taxon>
    </lineage>
</organism>
<evidence type="ECO:0000313" key="8">
    <source>
        <dbReference type="Proteomes" id="UP001139028"/>
    </source>
</evidence>
<dbReference type="GO" id="GO:0016787">
    <property type="term" value="F:hydrolase activity"/>
    <property type="evidence" value="ECO:0007669"/>
    <property type="project" value="TreeGrafter"/>
</dbReference>
<feature type="transmembrane region" description="Helical" evidence="6">
    <location>
        <begin position="89"/>
        <end position="111"/>
    </location>
</feature>
<dbReference type="PANTHER" id="PTHR31885:SF6">
    <property type="entry name" value="GH04784P"/>
    <property type="match status" value="1"/>
</dbReference>
<evidence type="ECO:0000313" key="7">
    <source>
        <dbReference type="EMBL" id="MCO1332741.1"/>
    </source>
</evidence>
<evidence type="ECO:0000256" key="3">
    <source>
        <dbReference type="ARBA" id="ARBA00022692"/>
    </source>
</evidence>
<feature type="transmembrane region" description="Helical" evidence="6">
    <location>
        <begin position="197"/>
        <end position="216"/>
    </location>
</feature>
<dbReference type="AlphaFoldDB" id="A0A9X2EJB6"/>
<proteinExistence type="inferred from homology"/>
<feature type="transmembrane region" description="Helical" evidence="6">
    <location>
        <begin position="12"/>
        <end position="30"/>
    </location>
</feature>
<dbReference type="GO" id="GO:0016020">
    <property type="term" value="C:membrane"/>
    <property type="evidence" value="ECO:0007669"/>
    <property type="project" value="UniProtKB-SubCell"/>
</dbReference>
<dbReference type="EMBL" id="JALBWM010000001">
    <property type="protein sequence ID" value="MCO1332741.1"/>
    <property type="molecule type" value="Genomic_DNA"/>
</dbReference>
<feature type="transmembrane region" description="Helical" evidence="6">
    <location>
        <begin position="118"/>
        <end position="137"/>
    </location>
</feature>
<keyword evidence="3 6" id="KW-0812">Transmembrane</keyword>
<evidence type="ECO:0000256" key="4">
    <source>
        <dbReference type="ARBA" id="ARBA00022989"/>
    </source>
</evidence>
<dbReference type="Pfam" id="PF07947">
    <property type="entry name" value="YhhN"/>
    <property type="match status" value="1"/>
</dbReference>
<accession>A0A9X2EJB6</accession>
<dbReference type="RefSeq" id="WP_252463912.1">
    <property type="nucleotide sequence ID" value="NZ_JALBWM010000001.1"/>
</dbReference>
<evidence type="ECO:0000256" key="6">
    <source>
        <dbReference type="SAM" id="Phobius"/>
    </source>
</evidence>
<evidence type="ECO:0000256" key="5">
    <source>
        <dbReference type="ARBA" id="ARBA00023136"/>
    </source>
</evidence>
<evidence type="ECO:0000256" key="2">
    <source>
        <dbReference type="ARBA" id="ARBA00007375"/>
    </source>
</evidence>
<comment type="subcellular location">
    <subcellularLocation>
        <location evidence="1">Membrane</location>
        <topology evidence="1">Multi-pass membrane protein</topology>
    </subcellularLocation>
</comment>
<name>A0A9X2EJB6_9GAMM</name>
<feature type="transmembrane region" description="Helical" evidence="6">
    <location>
        <begin position="170"/>
        <end position="191"/>
    </location>
</feature>
<feature type="transmembrane region" description="Helical" evidence="6">
    <location>
        <begin position="66"/>
        <end position="83"/>
    </location>
</feature>
<keyword evidence="4 6" id="KW-1133">Transmembrane helix</keyword>
<feature type="transmembrane region" description="Helical" evidence="6">
    <location>
        <begin position="42"/>
        <end position="59"/>
    </location>
</feature>
<dbReference type="Proteomes" id="UP001139028">
    <property type="component" value="Unassembled WGS sequence"/>
</dbReference>
<reference evidence="7" key="1">
    <citation type="journal article" date="2022" name="Arch. Microbiol.">
        <title>Microbulbifer okhotskensis sp. nov., isolated from a deep bottom sediment of the Okhotsk Sea.</title>
        <authorList>
            <person name="Romanenko L."/>
            <person name="Kurilenko V."/>
            <person name="Otstavnykh N."/>
            <person name="Velansky P."/>
            <person name="Isaeva M."/>
            <person name="Mikhailov V."/>
        </authorList>
    </citation>
    <scope>NUCLEOTIDE SEQUENCE</scope>
    <source>
        <strain evidence="7">OS29</strain>
    </source>
</reference>
<comment type="similarity">
    <text evidence="2">Belongs to the TMEM86 family.</text>
</comment>
<feature type="transmembrane region" description="Helical" evidence="6">
    <location>
        <begin position="143"/>
        <end position="163"/>
    </location>
</feature>
<keyword evidence="5 6" id="KW-0472">Membrane</keyword>
<evidence type="ECO:0000256" key="1">
    <source>
        <dbReference type="ARBA" id="ARBA00004141"/>
    </source>
</evidence>
<comment type="caution">
    <text evidence="7">The sequence shown here is derived from an EMBL/GenBank/DDBJ whole genome shotgun (WGS) entry which is preliminary data.</text>
</comment>
<gene>
    <name evidence="7" type="ORF">MO867_00180</name>
</gene>